<dbReference type="InterPro" id="IPR000731">
    <property type="entry name" value="SSD"/>
</dbReference>
<keyword evidence="6 7" id="KW-0472">Membrane</keyword>
<feature type="domain" description="SSD" evidence="8">
    <location>
        <begin position="196"/>
        <end position="328"/>
    </location>
</feature>
<dbReference type="InterPro" id="IPR004869">
    <property type="entry name" value="MMPL_dom"/>
</dbReference>
<sequence length="898" mass="93514">MSSYLYRLGRAAATSARWVIIGWVVLLLALGGAAVALGGSLEEDLTIPGTESQTGIDQLDERFPLLAGTSGQLLFVAPEGESIADHADEVRAVLDEVEQVDHVATVVDPFAEGNEINVADDGRHALAQVLLDVKLDGLGDETVPALEEAAQLPDGSELDVHLGGSVFTTTGVAVSATEGLGVVIALVVLAITFGSLLTAGMPILTAVLGVGVTMAGLLAVASATTITSTTPTLALMIGLAVGIDYALFIVYRHRTQLAQGMAVTESVARSVATSGSAVIFAGATVVIALCGLAVARIPFLTVMGLAAASGVAVAVVVAVTLVPALLAVFGEKLRPRRGSRAARRATAEPTAQRTLGARWVRAVTAVPVLTVVVTAAALLVLAVPAKDLALGLPDNGMKEPGSAPRETYDLVSETFGQGFNSPLLVTGDIIASLDPLTLVDDLRAEVAALDGVAAVPMATPNPSADLAIIQVVPEAGQTDPETAQLVHDLRALGDELEQEYEVSNVVVTGQTAVAIDVSERLSAALLPFGLVVVGLSMVLLTLVFRSIAVPLKATVGYLLSVLASFGVVAAIFEWGWAAEALNVAKVGPVISFMPIVLMGVLFGLAMDYEVFLVSQMREEFVHTGDARRSVTTGFTASARVVTAAAVIMIAVFAAFVPHADPVVKPIAVGLAVGVFIDAFLVRMTLVPAVMALLGDRAWWLPRRLDRVLPHLDVEGEGLAHHVEHEEWVAEHGPAAVRALDLVLTDEHDDALLDPLSLVVRPGALQVVTAQDRVARRALLAAVAGRLPARSGTLLVLDRLLPEESAPVRSSVWWFPTWPGAEQLAALPEGTPLVVVDGLDVPGPLADSVRAERWSALAALAARGTTVVVGADNPPDRLLPAEDHTHLHLLAPAHRKVLA</sequence>
<evidence type="ECO:0000256" key="5">
    <source>
        <dbReference type="ARBA" id="ARBA00022989"/>
    </source>
</evidence>
<keyword evidence="10" id="KW-1185">Reference proteome</keyword>
<dbReference type="PROSITE" id="PS50156">
    <property type="entry name" value="SSD"/>
    <property type="match status" value="1"/>
</dbReference>
<feature type="transmembrane region" description="Helical" evidence="7">
    <location>
        <begin position="634"/>
        <end position="656"/>
    </location>
</feature>
<dbReference type="RefSeq" id="WP_193638108.1">
    <property type="nucleotide sequence ID" value="NZ_JADCSA010000007.1"/>
</dbReference>
<comment type="similarity">
    <text evidence="2">Belongs to the resistance-nodulation-cell division (RND) (TC 2.A.6) family. MmpL subfamily.</text>
</comment>
<evidence type="ECO:0000256" key="1">
    <source>
        <dbReference type="ARBA" id="ARBA00004651"/>
    </source>
</evidence>
<name>A0ABR9RT61_9ACTN</name>
<evidence type="ECO:0000256" key="6">
    <source>
        <dbReference type="ARBA" id="ARBA00023136"/>
    </source>
</evidence>
<feature type="transmembrane region" description="Helical" evidence="7">
    <location>
        <begin position="179"/>
        <end position="199"/>
    </location>
</feature>
<evidence type="ECO:0000259" key="8">
    <source>
        <dbReference type="PROSITE" id="PS50156"/>
    </source>
</evidence>
<feature type="transmembrane region" description="Helical" evidence="7">
    <location>
        <begin position="206"/>
        <end position="226"/>
    </location>
</feature>
<dbReference type="SUPFAM" id="SSF82866">
    <property type="entry name" value="Multidrug efflux transporter AcrB transmembrane domain"/>
    <property type="match status" value="2"/>
</dbReference>
<evidence type="ECO:0000256" key="3">
    <source>
        <dbReference type="ARBA" id="ARBA00022475"/>
    </source>
</evidence>
<dbReference type="Proteomes" id="UP000756387">
    <property type="component" value="Unassembled WGS sequence"/>
</dbReference>
<feature type="transmembrane region" description="Helical" evidence="7">
    <location>
        <begin position="362"/>
        <end position="383"/>
    </location>
</feature>
<feature type="transmembrane region" description="Helical" evidence="7">
    <location>
        <begin position="524"/>
        <end position="544"/>
    </location>
</feature>
<organism evidence="9 10">
    <name type="scientific">Nocardioides malaquae</name>
    <dbReference type="NCBI Taxonomy" id="2773426"/>
    <lineage>
        <taxon>Bacteria</taxon>
        <taxon>Bacillati</taxon>
        <taxon>Actinomycetota</taxon>
        <taxon>Actinomycetes</taxon>
        <taxon>Propionibacteriales</taxon>
        <taxon>Nocardioidaceae</taxon>
        <taxon>Nocardioides</taxon>
    </lineage>
</organism>
<keyword evidence="3" id="KW-1003">Cell membrane</keyword>
<proteinExistence type="inferred from homology"/>
<keyword evidence="4 7" id="KW-0812">Transmembrane</keyword>
<feature type="transmembrane region" description="Helical" evidence="7">
    <location>
        <begin position="589"/>
        <end position="613"/>
    </location>
</feature>
<evidence type="ECO:0000256" key="2">
    <source>
        <dbReference type="ARBA" id="ARBA00010157"/>
    </source>
</evidence>
<feature type="transmembrane region" description="Helical" evidence="7">
    <location>
        <begin position="271"/>
        <end position="295"/>
    </location>
</feature>
<evidence type="ECO:0000313" key="9">
    <source>
        <dbReference type="EMBL" id="MBE7324773.1"/>
    </source>
</evidence>
<feature type="transmembrane region" description="Helical" evidence="7">
    <location>
        <begin position="232"/>
        <end position="251"/>
    </location>
</feature>
<feature type="transmembrane region" description="Helical" evidence="7">
    <location>
        <begin position="668"/>
        <end position="693"/>
    </location>
</feature>
<accession>A0ABR9RT61</accession>
<dbReference type="InterPro" id="IPR050545">
    <property type="entry name" value="Mycobact_MmpL"/>
</dbReference>
<comment type="subcellular location">
    <subcellularLocation>
        <location evidence="1">Cell membrane</location>
        <topology evidence="1">Multi-pass membrane protein</topology>
    </subcellularLocation>
</comment>
<evidence type="ECO:0000256" key="7">
    <source>
        <dbReference type="SAM" id="Phobius"/>
    </source>
</evidence>
<dbReference type="PANTHER" id="PTHR33406">
    <property type="entry name" value="MEMBRANE PROTEIN MJ1562-RELATED"/>
    <property type="match status" value="1"/>
</dbReference>
<evidence type="ECO:0000256" key="4">
    <source>
        <dbReference type="ARBA" id="ARBA00022692"/>
    </source>
</evidence>
<feature type="transmembrane region" description="Helical" evidence="7">
    <location>
        <begin position="307"/>
        <end position="330"/>
    </location>
</feature>
<protein>
    <submittedName>
        <fullName evidence="9">MMPL family transporter</fullName>
    </submittedName>
</protein>
<gene>
    <name evidence="9" type="ORF">IEQ44_08915</name>
</gene>
<keyword evidence="5 7" id="KW-1133">Transmembrane helix</keyword>
<dbReference type="PANTHER" id="PTHR33406:SF11">
    <property type="entry name" value="MEMBRANE PROTEIN SCO6666-RELATED"/>
    <property type="match status" value="1"/>
</dbReference>
<dbReference type="EMBL" id="JADCSA010000007">
    <property type="protein sequence ID" value="MBE7324773.1"/>
    <property type="molecule type" value="Genomic_DNA"/>
</dbReference>
<evidence type="ECO:0000313" key="10">
    <source>
        <dbReference type="Proteomes" id="UP000756387"/>
    </source>
</evidence>
<feature type="transmembrane region" description="Helical" evidence="7">
    <location>
        <begin position="556"/>
        <end position="577"/>
    </location>
</feature>
<dbReference type="Pfam" id="PF03176">
    <property type="entry name" value="MMPL"/>
    <property type="match status" value="2"/>
</dbReference>
<comment type="caution">
    <text evidence="9">The sequence shown here is derived from an EMBL/GenBank/DDBJ whole genome shotgun (WGS) entry which is preliminary data.</text>
</comment>
<dbReference type="Gene3D" id="1.20.1640.10">
    <property type="entry name" value="Multidrug efflux transporter AcrB transmembrane domain"/>
    <property type="match status" value="2"/>
</dbReference>
<reference evidence="9 10" key="1">
    <citation type="submission" date="2020-10" db="EMBL/GenBank/DDBJ databases">
        <title>Nocardioides sp. isolated from sludge.</title>
        <authorList>
            <person name="Zhang X."/>
        </authorList>
    </citation>
    <scope>NUCLEOTIDE SEQUENCE [LARGE SCALE GENOMIC DNA]</scope>
    <source>
        <strain evidence="9 10">Y6</strain>
    </source>
</reference>